<dbReference type="GeneID" id="80537786"/>
<keyword evidence="2" id="KW-1133">Transmembrane helix</keyword>
<keyword evidence="4" id="KW-1185">Reference proteome</keyword>
<proteinExistence type="predicted"/>
<evidence type="ECO:0000256" key="2">
    <source>
        <dbReference type="SAM" id="Phobius"/>
    </source>
</evidence>
<evidence type="ECO:0000313" key="3">
    <source>
        <dbReference type="EMBL" id="QBK47214.1"/>
    </source>
</evidence>
<reference evidence="3" key="1">
    <citation type="journal article" date="2019" name="BMC Genomics">
        <title>An insight into the sialotranscriptome and virome of Amazonian anophelines.</title>
        <authorList>
            <person name="Scarpassa V.M."/>
            <person name="Debat H.J."/>
            <person name="Alencar R.B."/>
            <person name="Saraiva J.F."/>
            <person name="Calvo E."/>
            <person name="Arca B."/>
            <person name="Ribeiro J.M."/>
        </authorList>
    </citation>
    <scope>NUCLEOTIDE SEQUENCE</scope>
    <source>
        <strain evidence="3">AMA</strain>
    </source>
</reference>
<organism evidence="3 4">
    <name type="scientific">Anopheles marajoara virus</name>
    <dbReference type="NCBI Taxonomy" id="2546225"/>
    <lineage>
        <taxon>Viruses</taxon>
        <taxon>Riboviria</taxon>
        <taxon>Orthornavirae</taxon>
        <taxon>Negarnaviricota</taxon>
        <taxon>Haploviricotina</taxon>
        <taxon>Monjiviricetes</taxon>
        <taxon>Mononegavirales</taxon>
        <taxon>Xinmoviridae</taxon>
        <taxon>Madalivirus</taxon>
        <taxon>Madalivirus amapaense</taxon>
    </lineage>
</organism>
<feature type="transmembrane region" description="Helical" evidence="2">
    <location>
        <begin position="550"/>
        <end position="574"/>
    </location>
</feature>
<feature type="transmembrane region" description="Helical" evidence="2">
    <location>
        <begin position="581"/>
        <end position="600"/>
    </location>
</feature>
<keyword evidence="2" id="KW-0472">Membrane</keyword>
<sequence length="647" mass="72528">MYVTGFLILLSTVSASAVLVAFDCNQQQINMTSISLVTTPSCSNDDRNVTVTRERVTITQTTLFRTVKYHRCMVTTLNSVFRCGKMIDTSHRGSIFSEILKVTEEECLDIINKGKYRYSSGTNALDITVDQQVTKLSFVSRGYIKDGSCEPGTPFSRDGIFYDRPVVNTEITIRYQTGEALVDLEENLIRVEGKGCNLQQEKCFDVDLGYVFWKTPKPDCSGSEPKSAIYEGIAEVVTEEYGDRYIQVTHSGYDFQILVKNETTYLCGLLTWYTEHPRLFVTFLNQGQPSLNLKYPVQSKDVSMLNYINSKIVYSFRHIRDNVLNLFKTFKQDRCKTHNRITENLMTLATTSPKEFAYAYGGPGYTATTRGEVVYLAKCSPVVVSPDLEREGCYNELPVKHHNKTMFVSPRSRILIPVGTKLDCLPDMMPKYNIDGKWYHTTVHGLMQSPAPHTISPEPIDYTFEPLAGIGNGGLYSSAMIEKYQQAVVAPAVQGVITARVVSSVSGESKMPEGYSFVRGFDTTDFSIIEEKVGGIWSQWSVKLKESGSWYAAILLLFALYRALICAISCFVNFRALKEDVGMLLAIPLCLVDAIASLVLHGRLLSRVRKTRRPGDADTSDPEKGVKSKEEELELVARGEGFSVYKE</sequence>
<protein>
    <submittedName>
        <fullName evidence="3">Glycoprotein 2</fullName>
    </submittedName>
</protein>
<feature type="compositionally biased region" description="Basic and acidic residues" evidence="1">
    <location>
        <begin position="613"/>
        <end position="630"/>
    </location>
</feature>
<dbReference type="KEGG" id="vg:80537786"/>
<keyword evidence="2" id="KW-0812">Transmembrane</keyword>
<evidence type="ECO:0000313" key="4">
    <source>
        <dbReference type="Proteomes" id="UP000831235"/>
    </source>
</evidence>
<dbReference type="RefSeq" id="YP_010799401.1">
    <property type="nucleotide sequence ID" value="NC_076649.1"/>
</dbReference>
<dbReference type="Pfam" id="PF24664">
    <property type="entry name" value="Monjiviricetes_fusion"/>
    <property type="match status" value="1"/>
</dbReference>
<accession>A0AAE5YGK1</accession>
<feature type="region of interest" description="Disordered" evidence="1">
    <location>
        <begin position="611"/>
        <end position="631"/>
    </location>
</feature>
<evidence type="ECO:0000256" key="1">
    <source>
        <dbReference type="SAM" id="MobiDB-lite"/>
    </source>
</evidence>
<dbReference type="Proteomes" id="UP000831235">
    <property type="component" value="Segment"/>
</dbReference>
<dbReference type="EMBL" id="MH822965">
    <property type="protein sequence ID" value="QBK47214.1"/>
    <property type="molecule type" value="Viral_cRNA"/>
</dbReference>
<name>A0AAE5YGK1_9MONO</name>